<dbReference type="STRING" id="1220583.GOACH_19_01060"/>
<evidence type="ECO:0000313" key="2">
    <source>
        <dbReference type="EMBL" id="GAC50102.1"/>
    </source>
</evidence>
<gene>
    <name evidence="2" type="ORF">GOACH_19_01060</name>
</gene>
<feature type="non-terminal residue" evidence="2">
    <location>
        <position position="90"/>
    </location>
</feature>
<dbReference type="AlphaFoldDB" id="L7KQ74"/>
<organism evidence="2 3">
    <name type="scientific">Gordonia aichiensis NBRC 108223</name>
    <dbReference type="NCBI Taxonomy" id="1220583"/>
    <lineage>
        <taxon>Bacteria</taxon>
        <taxon>Bacillati</taxon>
        <taxon>Actinomycetota</taxon>
        <taxon>Actinomycetes</taxon>
        <taxon>Mycobacteriales</taxon>
        <taxon>Gordoniaceae</taxon>
        <taxon>Gordonia</taxon>
    </lineage>
</organism>
<feature type="region of interest" description="Disordered" evidence="1">
    <location>
        <begin position="1"/>
        <end position="29"/>
    </location>
</feature>
<evidence type="ECO:0000313" key="3">
    <source>
        <dbReference type="Proteomes" id="UP000010988"/>
    </source>
</evidence>
<evidence type="ECO:0008006" key="4">
    <source>
        <dbReference type="Google" id="ProtNLM"/>
    </source>
</evidence>
<dbReference type="Proteomes" id="UP000010988">
    <property type="component" value="Unassembled WGS sequence"/>
</dbReference>
<sequence>MATAPSSVVAHHRARVGALSRDRQPDDPALAEARQDLKAATLESYVAKVLAQAPPLTSEQRERIAALLRVGPRPQADHADLGLVDVDHDA</sequence>
<evidence type="ECO:0000256" key="1">
    <source>
        <dbReference type="SAM" id="MobiDB-lite"/>
    </source>
</evidence>
<dbReference type="EMBL" id="BANR01000019">
    <property type="protein sequence ID" value="GAC50102.1"/>
    <property type="molecule type" value="Genomic_DNA"/>
</dbReference>
<proteinExistence type="predicted"/>
<dbReference type="eggNOG" id="ENOG502ZE5W">
    <property type="taxonomic scope" value="Bacteria"/>
</dbReference>
<accession>L7KQ74</accession>
<comment type="caution">
    <text evidence="2">The sequence shown here is derived from an EMBL/GenBank/DDBJ whole genome shotgun (WGS) entry which is preliminary data.</text>
</comment>
<name>L7KQ74_9ACTN</name>
<protein>
    <recommendedName>
        <fullName evidence="4">PhiRv1 phage protein</fullName>
    </recommendedName>
</protein>
<reference evidence="2 3" key="1">
    <citation type="submission" date="2012-12" db="EMBL/GenBank/DDBJ databases">
        <title>Whole genome shotgun sequence of Gordonia aichiensis NBRC 108223.</title>
        <authorList>
            <person name="Isaki-Nakamura S."/>
            <person name="Hosoyama A."/>
            <person name="Tsuchikane K."/>
            <person name="Ando Y."/>
            <person name="Baba S."/>
            <person name="Ohji S."/>
            <person name="Hamada M."/>
            <person name="Tamura T."/>
            <person name="Yamazoe A."/>
            <person name="Yamazaki S."/>
            <person name="Fujita N."/>
        </authorList>
    </citation>
    <scope>NUCLEOTIDE SEQUENCE [LARGE SCALE GENOMIC DNA]</scope>
    <source>
        <strain evidence="2 3">NBRC 108223</strain>
    </source>
</reference>
<keyword evidence="3" id="KW-1185">Reference proteome</keyword>